<keyword evidence="4 8" id="KW-1133">Transmembrane helix</keyword>
<dbReference type="InterPro" id="IPR035906">
    <property type="entry name" value="MetI-like_sf"/>
</dbReference>
<dbReference type="CDD" id="cd06261">
    <property type="entry name" value="TM_PBP2"/>
    <property type="match status" value="1"/>
</dbReference>
<dbReference type="RefSeq" id="WP_106515055.1">
    <property type="nucleotide sequence ID" value="NZ_PXYI01000008.1"/>
</dbReference>
<dbReference type="GO" id="GO:0031460">
    <property type="term" value="P:glycine betaine transport"/>
    <property type="evidence" value="ECO:0007669"/>
    <property type="project" value="TreeGrafter"/>
</dbReference>
<sequence>MSPSLTEALTDLPTLLRAHALLSGTAVLLAILIGLPLALRAARSRTFRIPLLGAAGLIQTVPTLALLALFYPALLLLGRATSLPVPALGFLPALLALTLYALLPILRNGVAGLHGLDPAILEAADAAGMTGRQRLLQVELPLSAPVLLAGIRTAAIWTIGAATLATTVGQPSLGNLIFSGLQTENWVRVLVGCAASAGLAIAADLLLGLVEAGVARRSPLRIWAAMGMFGIGVLLALISIGGSGSERRTIAVGAKNFSEQYILASAIGQRLGAAGFPVVQRDDLGSAVAYRAVAAGDVDVYVDYTGTLWTNVLGRTDTPRADVMRAELTRRLEARDGVVLLGPLGFENAYVLAMRRSRAEALGVRTIDDLARVAPRLRLASDIEFLTRPEWRALRKAYDLRFGDARAYSPTFMYRAIADGGADVISAFSSDGRIAALDLVTIADPRGALPNYDAVLLLSARAAKDKALIAALRPLLGAIDVGAMRAANLKVDRAEGKKTPAEAATQLLRTLEKR</sequence>
<keyword evidence="11" id="KW-1185">Reference proteome</keyword>
<keyword evidence="3 8" id="KW-0812">Transmembrane</keyword>
<evidence type="ECO:0000256" key="5">
    <source>
        <dbReference type="ARBA" id="ARBA00023136"/>
    </source>
</evidence>
<comment type="similarity">
    <text evidence="7">In the N-terminal section; belongs to the binding-protein-dependent transport system permease family.</text>
</comment>
<feature type="domain" description="ABC transmembrane type-1" evidence="9">
    <location>
        <begin position="16"/>
        <end position="211"/>
    </location>
</feature>
<dbReference type="Pfam" id="PF04069">
    <property type="entry name" value="OpuAC"/>
    <property type="match status" value="1"/>
</dbReference>
<evidence type="ECO:0000313" key="11">
    <source>
        <dbReference type="Proteomes" id="UP000241167"/>
    </source>
</evidence>
<dbReference type="InterPro" id="IPR051204">
    <property type="entry name" value="ABC_transp_perm/SBD"/>
</dbReference>
<keyword evidence="2 8" id="KW-0813">Transport</keyword>
<evidence type="ECO:0000256" key="8">
    <source>
        <dbReference type="RuleBase" id="RU363032"/>
    </source>
</evidence>
<feature type="transmembrane region" description="Helical" evidence="8">
    <location>
        <begin position="142"/>
        <end position="166"/>
    </location>
</feature>
<feature type="transmembrane region" description="Helical" evidence="8">
    <location>
        <begin position="186"/>
        <end position="210"/>
    </location>
</feature>
<dbReference type="InterPro" id="IPR000515">
    <property type="entry name" value="MetI-like"/>
</dbReference>
<feature type="transmembrane region" description="Helical" evidence="8">
    <location>
        <begin position="222"/>
        <end position="242"/>
    </location>
</feature>
<organism evidence="10 11">
    <name type="scientific">Allosphingosinicella deserti</name>
    <dbReference type="NCBI Taxonomy" id="2116704"/>
    <lineage>
        <taxon>Bacteria</taxon>
        <taxon>Pseudomonadati</taxon>
        <taxon>Pseudomonadota</taxon>
        <taxon>Alphaproteobacteria</taxon>
        <taxon>Sphingomonadales</taxon>
        <taxon>Sphingomonadaceae</taxon>
        <taxon>Allosphingosinicella</taxon>
    </lineage>
</organism>
<evidence type="ECO:0000313" key="10">
    <source>
        <dbReference type="EMBL" id="PSJ37613.1"/>
    </source>
</evidence>
<feature type="transmembrane region" description="Helical" evidence="8">
    <location>
        <begin position="83"/>
        <end position="103"/>
    </location>
</feature>
<dbReference type="SUPFAM" id="SSF161098">
    <property type="entry name" value="MetI-like"/>
    <property type="match status" value="1"/>
</dbReference>
<comment type="caution">
    <text evidence="10">The sequence shown here is derived from an EMBL/GenBank/DDBJ whole genome shotgun (WGS) entry which is preliminary data.</text>
</comment>
<comment type="similarity">
    <text evidence="8">Belongs to the binding-protein-dependent transport system permease family.</text>
</comment>
<evidence type="ECO:0000256" key="3">
    <source>
        <dbReference type="ARBA" id="ARBA00022692"/>
    </source>
</evidence>
<proteinExistence type="inferred from homology"/>
<accession>A0A2P7QI21</accession>
<dbReference type="InterPro" id="IPR007210">
    <property type="entry name" value="ABC_Gly_betaine_transp_sub-bd"/>
</dbReference>
<dbReference type="OrthoDB" id="9801163at2"/>
<dbReference type="GO" id="GO:0022857">
    <property type="term" value="F:transmembrane transporter activity"/>
    <property type="evidence" value="ECO:0007669"/>
    <property type="project" value="InterPro"/>
</dbReference>
<dbReference type="GO" id="GO:0043190">
    <property type="term" value="C:ATP-binding cassette (ABC) transporter complex"/>
    <property type="evidence" value="ECO:0007669"/>
    <property type="project" value="InterPro"/>
</dbReference>
<evidence type="ECO:0000256" key="2">
    <source>
        <dbReference type="ARBA" id="ARBA00022448"/>
    </source>
</evidence>
<reference evidence="10 11" key="1">
    <citation type="submission" date="2018-03" db="EMBL/GenBank/DDBJ databases">
        <title>The draft genome of Sphingosinicella sp. GL-C-18.</title>
        <authorList>
            <person name="Liu L."/>
            <person name="Li L."/>
            <person name="Liang L."/>
            <person name="Zhang X."/>
            <person name="Wang T."/>
        </authorList>
    </citation>
    <scope>NUCLEOTIDE SEQUENCE [LARGE SCALE GENOMIC DNA]</scope>
    <source>
        <strain evidence="10 11">GL-C-18</strain>
    </source>
</reference>
<evidence type="ECO:0000256" key="6">
    <source>
        <dbReference type="ARBA" id="ARBA00035642"/>
    </source>
</evidence>
<protein>
    <submittedName>
        <fullName evidence="10">ABC transporter permease</fullName>
    </submittedName>
</protein>
<dbReference type="Gene3D" id="3.40.190.10">
    <property type="entry name" value="Periplasmic binding protein-like II"/>
    <property type="match status" value="1"/>
</dbReference>
<dbReference type="PANTHER" id="PTHR30177">
    <property type="entry name" value="GLYCINE BETAINE/L-PROLINE TRANSPORT SYSTEM PERMEASE PROTEIN PROW"/>
    <property type="match status" value="1"/>
</dbReference>
<evidence type="ECO:0000256" key="1">
    <source>
        <dbReference type="ARBA" id="ARBA00004651"/>
    </source>
</evidence>
<dbReference type="AlphaFoldDB" id="A0A2P7QI21"/>
<dbReference type="Gene3D" id="1.10.3720.10">
    <property type="entry name" value="MetI-like"/>
    <property type="match status" value="1"/>
</dbReference>
<evidence type="ECO:0000256" key="7">
    <source>
        <dbReference type="ARBA" id="ARBA00035652"/>
    </source>
</evidence>
<comment type="similarity">
    <text evidence="6">In the C-terminal section; belongs to the OsmX family.</text>
</comment>
<dbReference type="SUPFAM" id="SSF53850">
    <property type="entry name" value="Periplasmic binding protein-like II"/>
    <property type="match status" value="1"/>
</dbReference>
<feature type="transmembrane region" description="Helical" evidence="8">
    <location>
        <begin position="51"/>
        <end position="71"/>
    </location>
</feature>
<feature type="transmembrane region" description="Helical" evidence="8">
    <location>
        <begin position="20"/>
        <end position="39"/>
    </location>
</feature>
<gene>
    <name evidence="10" type="ORF">C7I55_21305</name>
</gene>
<comment type="subcellular location">
    <subcellularLocation>
        <location evidence="1 8">Cell membrane</location>
        <topology evidence="1 8">Multi-pass membrane protein</topology>
    </subcellularLocation>
</comment>
<dbReference type="EMBL" id="PXYI01000008">
    <property type="protein sequence ID" value="PSJ37613.1"/>
    <property type="molecule type" value="Genomic_DNA"/>
</dbReference>
<dbReference type="Pfam" id="PF00528">
    <property type="entry name" value="BPD_transp_1"/>
    <property type="match status" value="1"/>
</dbReference>
<dbReference type="PANTHER" id="PTHR30177:SF4">
    <property type="entry name" value="OSMOPROTECTANT IMPORT PERMEASE PROTEIN OSMW"/>
    <property type="match status" value="1"/>
</dbReference>
<evidence type="ECO:0000259" key="9">
    <source>
        <dbReference type="PROSITE" id="PS50928"/>
    </source>
</evidence>
<dbReference type="Proteomes" id="UP000241167">
    <property type="component" value="Unassembled WGS sequence"/>
</dbReference>
<dbReference type="PROSITE" id="PS50928">
    <property type="entry name" value="ABC_TM1"/>
    <property type="match status" value="1"/>
</dbReference>
<dbReference type="Gene3D" id="3.40.190.120">
    <property type="entry name" value="Osmoprotection protein (prox), domain 2"/>
    <property type="match status" value="1"/>
</dbReference>
<evidence type="ECO:0000256" key="4">
    <source>
        <dbReference type="ARBA" id="ARBA00022989"/>
    </source>
</evidence>
<name>A0A2P7QI21_9SPHN</name>
<keyword evidence="5 8" id="KW-0472">Membrane</keyword>